<keyword evidence="4" id="KW-0067">ATP-binding</keyword>
<reference evidence="7" key="1">
    <citation type="submission" date="2020-04" db="EMBL/GenBank/DDBJ databases">
        <title>Deep metagenomics examines the oral microbiome during advanced dental caries in children, revealing novel taxa and co-occurrences with host molecules.</title>
        <authorList>
            <person name="Baker J.L."/>
            <person name="Morton J.T."/>
            <person name="Dinis M."/>
            <person name="Alvarez R."/>
            <person name="Tran N.C."/>
            <person name="Knight R."/>
            <person name="Edlund A."/>
        </authorList>
    </citation>
    <scope>NUCLEOTIDE SEQUENCE</scope>
    <source>
        <strain evidence="7">JCVI_22A_bin.2</strain>
    </source>
</reference>
<evidence type="ECO:0000313" key="7">
    <source>
        <dbReference type="EMBL" id="MBF4809266.1"/>
    </source>
</evidence>
<evidence type="ECO:0000256" key="6">
    <source>
        <dbReference type="ARBA" id="ARBA00023146"/>
    </source>
</evidence>
<dbReference type="SUPFAM" id="SSF47323">
    <property type="entry name" value="Anticodon-binding domain of a subclass of class I aminoacyl-tRNA synthetases"/>
    <property type="match status" value="1"/>
</dbReference>
<keyword evidence="5" id="KW-0648">Protein biosynthesis</keyword>
<evidence type="ECO:0000256" key="5">
    <source>
        <dbReference type="ARBA" id="ARBA00022917"/>
    </source>
</evidence>
<dbReference type="AlphaFoldDB" id="A0A930VZ64"/>
<keyword evidence="3" id="KW-0547">Nucleotide-binding</keyword>
<protein>
    <recommendedName>
        <fullName evidence="9">Leucine--tRNA ligase</fullName>
    </recommendedName>
</protein>
<evidence type="ECO:0008006" key="9">
    <source>
        <dbReference type="Google" id="ProtNLM"/>
    </source>
</evidence>
<evidence type="ECO:0000256" key="4">
    <source>
        <dbReference type="ARBA" id="ARBA00022840"/>
    </source>
</evidence>
<proteinExistence type="predicted"/>
<gene>
    <name evidence="7" type="ORF">HXK23_03475</name>
</gene>
<evidence type="ECO:0000256" key="3">
    <source>
        <dbReference type="ARBA" id="ARBA00022741"/>
    </source>
</evidence>
<dbReference type="Gene3D" id="1.10.730.10">
    <property type="entry name" value="Isoleucyl-tRNA Synthetase, Domain 1"/>
    <property type="match status" value="1"/>
</dbReference>
<dbReference type="GO" id="GO:0005524">
    <property type="term" value="F:ATP binding"/>
    <property type="evidence" value="ECO:0007669"/>
    <property type="project" value="UniProtKB-KW"/>
</dbReference>
<keyword evidence="2" id="KW-0436">Ligase</keyword>
<evidence type="ECO:0000256" key="2">
    <source>
        <dbReference type="ARBA" id="ARBA00022598"/>
    </source>
</evidence>
<dbReference type="FunFam" id="3.10.20.590:FF:000001">
    <property type="entry name" value="Leucine--tRNA ligase"/>
    <property type="match status" value="1"/>
</dbReference>
<dbReference type="GO" id="GO:0006418">
    <property type="term" value="P:tRNA aminoacylation for protein translation"/>
    <property type="evidence" value="ECO:0007669"/>
    <property type="project" value="InterPro"/>
</dbReference>
<sequence length="72" mass="7811">PWPEFDPEQAKSNTVEIAVQLKGKVRARIEVAADASEEELTAAATEAIADQLEGKEIRKVIVVKGRLVNIVA</sequence>
<evidence type="ECO:0000256" key="1">
    <source>
        <dbReference type="ARBA" id="ARBA00022490"/>
    </source>
</evidence>
<dbReference type="GO" id="GO:0004812">
    <property type="term" value="F:aminoacyl-tRNA ligase activity"/>
    <property type="evidence" value="ECO:0007669"/>
    <property type="project" value="UniProtKB-KW"/>
</dbReference>
<accession>A0A930VZ64</accession>
<keyword evidence="6" id="KW-0030">Aminoacyl-tRNA synthetase</keyword>
<dbReference type="EMBL" id="JABZGT010000173">
    <property type="protein sequence ID" value="MBF4809266.1"/>
    <property type="molecule type" value="Genomic_DNA"/>
</dbReference>
<organism evidence="7 8">
    <name type="scientific">Lancefieldella parvula</name>
    <dbReference type="NCBI Taxonomy" id="1382"/>
    <lineage>
        <taxon>Bacteria</taxon>
        <taxon>Bacillati</taxon>
        <taxon>Actinomycetota</taxon>
        <taxon>Coriobacteriia</taxon>
        <taxon>Coriobacteriales</taxon>
        <taxon>Atopobiaceae</taxon>
        <taxon>Lancefieldella</taxon>
    </lineage>
</organism>
<dbReference type="InterPro" id="IPR009080">
    <property type="entry name" value="tRNAsynth_Ia_anticodon-bd"/>
</dbReference>
<keyword evidence="1" id="KW-0963">Cytoplasm</keyword>
<comment type="caution">
    <text evidence="7">The sequence shown here is derived from an EMBL/GenBank/DDBJ whole genome shotgun (WGS) entry which is preliminary data.</text>
</comment>
<dbReference type="Proteomes" id="UP000772566">
    <property type="component" value="Unassembled WGS sequence"/>
</dbReference>
<evidence type="ECO:0000313" key="8">
    <source>
        <dbReference type="Proteomes" id="UP000772566"/>
    </source>
</evidence>
<feature type="non-terminal residue" evidence="7">
    <location>
        <position position="1"/>
    </location>
</feature>
<name>A0A930VZ64_9ACTN</name>